<dbReference type="EMBL" id="AUZM01000043">
    <property type="protein sequence ID" value="ERT06044.1"/>
    <property type="molecule type" value="Genomic_DNA"/>
</dbReference>
<dbReference type="AlphaFoldDB" id="U7QDU6"/>
<accession>U7QDU6</accession>
<organism evidence="2 3">
    <name type="scientific">Lyngbya aestuarii BL J</name>
    <dbReference type="NCBI Taxonomy" id="1348334"/>
    <lineage>
        <taxon>Bacteria</taxon>
        <taxon>Bacillati</taxon>
        <taxon>Cyanobacteriota</taxon>
        <taxon>Cyanophyceae</taxon>
        <taxon>Oscillatoriophycideae</taxon>
        <taxon>Oscillatoriales</taxon>
        <taxon>Microcoleaceae</taxon>
        <taxon>Lyngbya</taxon>
    </lineage>
</organism>
<evidence type="ECO:0000313" key="3">
    <source>
        <dbReference type="Proteomes" id="UP000017127"/>
    </source>
</evidence>
<sequence length="68" mass="7997">MLKAENSRQCDRSQAQSLSVGVETKDKETVKIHHLYQSWRTPPFYYEPKKLLEVVFKRRSAQVSNSNQ</sequence>
<name>U7QDU6_9CYAN</name>
<comment type="caution">
    <text evidence="2">The sequence shown here is derived from an EMBL/GenBank/DDBJ whole genome shotgun (WGS) entry which is preliminary data.</text>
</comment>
<dbReference type="Proteomes" id="UP000017127">
    <property type="component" value="Unassembled WGS sequence"/>
</dbReference>
<gene>
    <name evidence="2" type="ORF">M595_3968</name>
</gene>
<evidence type="ECO:0000256" key="1">
    <source>
        <dbReference type="SAM" id="MobiDB-lite"/>
    </source>
</evidence>
<feature type="region of interest" description="Disordered" evidence="1">
    <location>
        <begin position="1"/>
        <end position="23"/>
    </location>
</feature>
<reference evidence="2 3" key="1">
    <citation type="journal article" date="2013" name="Front. Microbiol.">
        <title>Comparative genomic analyses of the cyanobacterium, Lyngbya aestuarii BL J, a powerful hydrogen producer.</title>
        <authorList>
            <person name="Kothari A."/>
            <person name="Vaughn M."/>
            <person name="Garcia-Pichel F."/>
        </authorList>
    </citation>
    <scope>NUCLEOTIDE SEQUENCE [LARGE SCALE GENOMIC DNA]</scope>
    <source>
        <strain evidence="2 3">BL J</strain>
    </source>
</reference>
<keyword evidence="3" id="KW-1185">Reference proteome</keyword>
<feature type="compositionally biased region" description="Basic and acidic residues" evidence="1">
    <location>
        <begin position="1"/>
        <end position="11"/>
    </location>
</feature>
<protein>
    <submittedName>
        <fullName evidence="2">Uncharacterized protein</fullName>
    </submittedName>
</protein>
<evidence type="ECO:0000313" key="2">
    <source>
        <dbReference type="EMBL" id="ERT06044.1"/>
    </source>
</evidence>
<proteinExistence type="predicted"/>